<dbReference type="SUPFAM" id="SSF69318">
    <property type="entry name" value="Integrin alpha N-terminal domain"/>
    <property type="match status" value="1"/>
</dbReference>
<keyword evidence="7" id="KW-1185">Reference proteome</keyword>
<comment type="caution">
    <text evidence="6">The sequence shown here is derived from an EMBL/GenBank/DDBJ whole genome shotgun (WGS) entry which is preliminary data.</text>
</comment>
<dbReference type="EMBL" id="RJKE01000001">
    <property type="protein sequence ID" value="ROO82976.1"/>
    <property type="molecule type" value="Genomic_DNA"/>
</dbReference>
<keyword evidence="1 5" id="KW-0732">Signal</keyword>
<feature type="chain" id="PRO_5038414040" evidence="5">
    <location>
        <begin position="21"/>
        <end position="453"/>
    </location>
</feature>
<reference evidence="6 7" key="1">
    <citation type="submission" date="2018-11" db="EMBL/GenBank/DDBJ databases">
        <title>Sequencing the genomes of 1000 actinobacteria strains.</title>
        <authorList>
            <person name="Klenk H.-P."/>
        </authorList>
    </citation>
    <scope>NUCLEOTIDE SEQUENCE [LARGE SCALE GENOMIC DNA]</scope>
    <source>
        <strain evidence="6 7">DSM 44254</strain>
    </source>
</reference>
<dbReference type="SMART" id="SM00191">
    <property type="entry name" value="Int_alpha"/>
    <property type="match status" value="4"/>
</dbReference>
<dbReference type="InterPro" id="IPR013519">
    <property type="entry name" value="Int_alpha_beta-p"/>
</dbReference>
<feature type="region of interest" description="Disordered" evidence="4">
    <location>
        <begin position="305"/>
        <end position="324"/>
    </location>
</feature>
<accession>A0A3N1CNS8</accession>
<dbReference type="OrthoDB" id="344301at2"/>
<name>A0A3N1CNS8_9ACTN</name>
<dbReference type="Pfam" id="PF01839">
    <property type="entry name" value="FG-GAP"/>
    <property type="match status" value="1"/>
</dbReference>
<evidence type="ECO:0000313" key="7">
    <source>
        <dbReference type="Proteomes" id="UP000272400"/>
    </source>
</evidence>
<organism evidence="6 7">
    <name type="scientific">Actinocorallia herbida</name>
    <dbReference type="NCBI Taxonomy" id="58109"/>
    <lineage>
        <taxon>Bacteria</taxon>
        <taxon>Bacillati</taxon>
        <taxon>Actinomycetota</taxon>
        <taxon>Actinomycetes</taxon>
        <taxon>Streptosporangiales</taxon>
        <taxon>Thermomonosporaceae</taxon>
        <taxon>Actinocorallia</taxon>
    </lineage>
</organism>
<dbReference type="Gene3D" id="2.130.10.130">
    <property type="entry name" value="Integrin alpha, N-terminal"/>
    <property type="match status" value="2"/>
</dbReference>
<evidence type="ECO:0000256" key="1">
    <source>
        <dbReference type="ARBA" id="ARBA00022729"/>
    </source>
</evidence>
<dbReference type="Pfam" id="PF13517">
    <property type="entry name" value="FG-GAP_3"/>
    <property type="match status" value="1"/>
</dbReference>
<dbReference type="InterPro" id="IPR013517">
    <property type="entry name" value="FG-GAP"/>
</dbReference>
<keyword evidence="2" id="KW-0677">Repeat</keyword>
<keyword evidence="3" id="KW-0325">Glycoprotein</keyword>
<dbReference type="AlphaFoldDB" id="A0A3N1CNS8"/>
<protein>
    <submittedName>
        <fullName evidence="6">VCBS repeat protein</fullName>
    </submittedName>
</protein>
<feature type="signal peptide" evidence="5">
    <location>
        <begin position="1"/>
        <end position="20"/>
    </location>
</feature>
<dbReference type="PANTHER" id="PTHR46580">
    <property type="entry name" value="SENSOR KINASE-RELATED"/>
    <property type="match status" value="1"/>
</dbReference>
<dbReference type="InterPro" id="IPR028994">
    <property type="entry name" value="Integrin_alpha_N"/>
</dbReference>
<dbReference type="Proteomes" id="UP000272400">
    <property type="component" value="Unassembled WGS sequence"/>
</dbReference>
<evidence type="ECO:0000256" key="4">
    <source>
        <dbReference type="SAM" id="MobiDB-lite"/>
    </source>
</evidence>
<proteinExistence type="predicted"/>
<evidence type="ECO:0000256" key="5">
    <source>
        <dbReference type="SAM" id="SignalP"/>
    </source>
</evidence>
<evidence type="ECO:0000256" key="3">
    <source>
        <dbReference type="ARBA" id="ARBA00023180"/>
    </source>
</evidence>
<evidence type="ECO:0000313" key="6">
    <source>
        <dbReference type="EMBL" id="ROO82976.1"/>
    </source>
</evidence>
<gene>
    <name evidence="6" type="ORF">EDD29_0464</name>
</gene>
<evidence type="ECO:0000256" key="2">
    <source>
        <dbReference type="ARBA" id="ARBA00022737"/>
    </source>
</evidence>
<sequence>MRKSVALFTAVGMFATTAVGTVGQGASAAEPAAKAARKPAKVGDFNGDGRVDIVAGHPGLATKGRKKAGGVLVLNGANRLGKQWRTITRDTAGVPGRSRSGERFGAEIVSGDFDRDGFADLAVGTAGAVVVLHGSKKGLTGKRAKEILPGFSARQDGPGSAQGAPDTARFGTVMSSGDYNGDGYADLAVRSDRGRSGVLVLKGGKKGLTTKGAVRLTNGLKRFGTFLASGDVTGDGRADLVASQATPDGSATPPSAVYDQPFTLLPGSARGPRTATETRWSVPTKRALRFVLGDLDGDRRADLVRTQDAGTEDEQGFTTQLSDGRGFAAPKATVTGQDAPASGVFAIGDFTGDGRGELLASLWSFHSYVALYPGTDEGVGPRSGAYGGESEAVGYGEHLALPNVAGDRRADVLFTSTDGYGGTDLHLHTGGTATERVIRRATGGVESFTLLSP</sequence>
<dbReference type="PANTHER" id="PTHR46580:SF2">
    <property type="entry name" value="MAM DOMAIN-CONTAINING PROTEIN"/>
    <property type="match status" value="1"/>
</dbReference>